<keyword evidence="3" id="KW-1185">Reference proteome</keyword>
<comment type="caution">
    <text evidence="2">The sequence shown here is derived from an EMBL/GenBank/DDBJ whole genome shotgun (WGS) entry which is preliminary data.</text>
</comment>
<dbReference type="EMBL" id="JAUESC010000380">
    <property type="protein sequence ID" value="KAK0592237.1"/>
    <property type="molecule type" value="Genomic_DNA"/>
</dbReference>
<dbReference type="AlphaFoldDB" id="A0AA39SDR0"/>
<evidence type="ECO:0000256" key="1">
    <source>
        <dbReference type="SAM" id="MobiDB-lite"/>
    </source>
</evidence>
<accession>A0AA39SDR0</accession>
<dbReference type="GO" id="GO:0008270">
    <property type="term" value="F:zinc ion binding"/>
    <property type="evidence" value="ECO:0007669"/>
    <property type="project" value="InterPro"/>
</dbReference>
<dbReference type="Proteomes" id="UP001168877">
    <property type="component" value="Unassembled WGS sequence"/>
</dbReference>
<evidence type="ECO:0000313" key="2">
    <source>
        <dbReference type="EMBL" id="KAK0592237.1"/>
    </source>
</evidence>
<sequence length="221" mass="24993">MTKDNKSKTGEANVVEPSSSRFKKRKRSVGKAKAKPKKKQVQSKKKSTTTDKVKGKCFHCDKVSHWKRNCLQYLEDLFKKMNVKGKSDLLVIESCLVEDESSPWIVDSRATNHVCSCLQWTDSWTELKEEAFSIRIGIGDVVSARVVGETIPSQITLPPKRSGRVVRQPDRYLGIGKAQGVVSDNSLDDPLSFKHAMGYFDKEEWLKAMNLEMESMYSNSV</sequence>
<feature type="region of interest" description="Disordered" evidence="1">
    <location>
        <begin position="1"/>
        <end position="48"/>
    </location>
</feature>
<proteinExistence type="predicted"/>
<reference evidence="2" key="2">
    <citation type="submission" date="2023-06" db="EMBL/GenBank/DDBJ databases">
        <authorList>
            <person name="Swenson N.G."/>
            <person name="Wegrzyn J.L."/>
            <person name="Mcevoy S.L."/>
        </authorList>
    </citation>
    <scope>NUCLEOTIDE SEQUENCE</scope>
    <source>
        <strain evidence="2">NS2018</strain>
        <tissue evidence="2">Leaf</tissue>
    </source>
</reference>
<dbReference type="InterPro" id="IPR036875">
    <property type="entry name" value="Znf_CCHC_sf"/>
</dbReference>
<dbReference type="SUPFAM" id="SSF57756">
    <property type="entry name" value="Retrovirus zinc finger-like domains"/>
    <property type="match status" value="1"/>
</dbReference>
<feature type="compositionally biased region" description="Basic residues" evidence="1">
    <location>
        <begin position="21"/>
        <end position="47"/>
    </location>
</feature>
<evidence type="ECO:0000313" key="3">
    <source>
        <dbReference type="Proteomes" id="UP001168877"/>
    </source>
</evidence>
<dbReference type="GO" id="GO:0003676">
    <property type="term" value="F:nucleic acid binding"/>
    <property type="evidence" value="ECO:0007669"/>
    <property type="project" value="InterPro"/>
</dbReference>
<reference evidence="2" key="1">
    <citation type="journal article" date="2022" name="Plant J.">
        <title>Strategies of tolerance reflected in two North American maple genomes.</title>
        <authorList>
            <person name="McEvoy S.L."/>
            <person name="Sezen U.U."/>
            <person name="Trouern-Trend A."/>
            <person name="McMahon S.M."/>
            <person name="Schaberg P.G."/>
            <person name="Yang J."/>
            <person name="Wegrzyn J.L."/>
            <person name="Swenson N.G."/>
        </authorList>
    </citation>
    <scope>NUCLEOTIDE SEQUENCE</scope>
    <source>
        <strain evidence="2">NS2018</strain>
    </source>
</reference>
<gene>
    <name evidence="2" type="ORF">LWI29_015615</name>
</gene>
<name>A0AA39SDR0_ACESA</name>
<organism evidence="2 3">
    <name type="scientific">Acer saccharum</name>
    <name type="common">Sugar maple</name>
    <dbReference type="NCBI Taxonomy" id="4024"/>
    <lineage>
        <taxon>Eukaryota</taxon>
        <taxon>Viridiplantae</taxon>
        <taxon>Streptophyta</taxon>
        <taxon>Embryophyta</taxon>
        <taxon>Tracheophyta</taxon>
        <taxon>Spermatophyta</taxon>
        <taxon>Magnoliopsida</taxon>
        <taxon>eudicotyledons</taxon>
        <taxon>Gunneridae</taxon>
        <taxon>Pentapetalae</taxon>
        <taxon>rosids</taxon>
        <taxon>malvids</taxon>
        <taxon>Sapindales</taxon>
        <taxon>Sapindaceae</taxon>
        <taxon>Hippocastanoideae</taxon>
        <taxon>Acereae</taxon>
        <taxon>Acer</taxon>
    </lineage>
</organism>
<protein>
    <submittedName>
        <fullName evidence="2">Uncharacterized protein</fullName>
    </submittedName>
</protein>